<accession>A0ABQ8F5P1</accession>
<feature type="region of interest" description="Disordered" evidence="1">
    <location>
        <begin position="323"/>
        <end position="353"/>
    </location>
</feature>
<name>A0ABQ8F5P1_9FUNG</name>
<feature type="compositionally biased region" description="Polar residues" evidence="1">
    <location>
        <begin position="327"/>
        <end position="342"/>
    </location>
</feature>
<evidence type="ECO:0000313" key="3">
    <source>
        <dbReference type="Proteomes" id="UP001648503"/>
    </source>
</evidence>
<gene>
    <name evidence="2" type="ORF">BASA50_007896</name>
</gene>
<evidence type="ECO:0000313" key="2">
    <source>
        <dbReference type="EMBL" id="KAH6592716.1"/>
    </source>
</evidence>
<reference evidence="2 3" key="1">
    <citation type="submission" date="2021-02" db="EMBL/GenBank/DDBJ databases">
        <title>Variation within the Batrachochytrium salamandrivorans European outbreak.</title>
        <authorList>
            <person name="Kelly M."/>
            <person name="Pasmans F."/>
            <person name="Shea T.P."/>
            <person name="Munoz J.F."/>
            <person name="Carranza S."/>
            <person name="Cuomo C.A."/>
            <person name="Martel A."/>
        </authorList>
    </citation>
    <scope>NUCLEOTIDE SEQUENCE [LARGE SCALE GENOMIC DNA]</scope>
    <source>
        <strain evidence="2 3">AMFP18/2</strain>
    </source>
</reference>
<dbReference type="EMBL" id="JAFCIX010000374">
    <property type="protein sequence ID" value="KAH6592716.1"/>
    <property type="molecule type" value="Genomic_DNA"/>
</dbReference>
<protein>
    <submittedName>
        <fullName evidence="2">Uncharacterized protein</fullName>
    </submittedName>
</protein>
<organism evidence="2 3">
    <name type="scientific">Batrachochytrium salamandrivorans</name>
    <dbReference type="NCBI Taxonomy" id="1357716"/>
    <lineage>
        <taxon>Eukaryota</taxon>
        <taxon>Fungi</taxon>
        <taxon>Fungi incertae sedis</taxon>
        <taxon>Chytridiomycota</taxon>
        <taxon>Chytridiomycota incertae sedis</taxon>
        <taxon>Chytridiomycetes</taxon>
        <taxon>Rhizophydiales</taxon>
        <taxon>Rhizophydiales incertae sedis</taxon>
        <taxon>Batrachochytrium</taxon>
    </lineage>
</organism>
<comment type="caution">
    <text evidence="2">The sequence shown here is derived from an EMBL/GenBank/DDBJ whole genome shotgun (WGS) entry which is preliminary data.</text>
</comment>
<keyword evidence="3" id="KW-1185">Reference proteome</keyword>
<evidence type="ECO:0000256" key="1">
    <source>
        <dbReference type="SAM" id="MobiDB-lite"/>
    </source>
</evidence>
<sequence length="570" mass="63012">MSFKAQDSTTDSQKDALDIVTHLLAFWDQHYFAANQPISHSTTKYLDSIAIQSTGGALDDFVECGDSHSCSLACTLATNSFHKSNQDQEDGVVLKESTTEYTATKQGSMNDLNVHKSTSSVLFSMSTPASSNEKQQDSLEYNPDEAPHLVTLQKLTCAEYNQNADNLDNFDSLGIDEKLSKSDVNIRDIKQLEDVDTIDQECSLDHPLAAKSGSTQETPLNSSFDLQQVGSSDSNGIMSNAYADDPGYSQAEEEKAPGFEMEDNTAHFSHEFDSVNFMETSNPTAEPLALDNSHTTSRATSCIQSQAISTSTLALCKSLSRHDQSGDSRANITQGGQSIVRQRSSRSDDSTNIQFGEKLNRPWSYHTYAHHSDIPASIFEFHTIFSQPHKIRPMALATGSVWFRVSPAPDMVHWTVAYRFEHSHTIYSFMIPVLNSCSSFTNSEFCSMLERLSKLNVSPLHKINSIIASKKQQASDPLTQKLFFTKGEDEYGKGGSRSDIVPDTSFYQATYEDAQKVMGRASLDAATMAHIPASTKSWSTTHALGEMEKQHLIEKLTTFQKARVEKGLLL</sequence>
<proteinExistence type="predicted"/>
<dbReference type="Proteomes" id="UP001648503">
    <property type="component" value="Unassembled WGS sequence"/>
</dbReference>